<name>A0A517DY13_9FIRM</name>
<protein>
    <submittedName>
        <fullName evidence="2">Uncharacterized protein</fullName>
    </submittedName>
</protein>
<gene>
    <name evidence="2" type="ORF">SPTER_36690</name>
</gene>
<dbReference type="InterPro" id="IPR048147">
    <property type="entry name" value="CBO0543-like"/>
</dbReference>
<dbReference type="NCBIfam" id="NF041644">
    <property type="entry name" value="CBO0543_fam"/>
    <property type="match status" value="1"/>
</dbReference>
<sequence length="190" mass="22322">MSGVPTNEQLTQLTQALTQARIEYWLAYNLFTWQWWFLLALLIVPWIIFYYTADRRKLPELWLFGLFMHLIIMRLDTIGFETGFWTYPYKLLPFSSFVAFIDSSPLPVIYMLEYQYFPGWRGFISISVLTAGVFAFVCEPVLEAMGVYMPLNWQHSYGFPIYILMPCVMKAVVEKIYSAARKANSLSNKR</sequence>
<accession>A0A517DY13</accession>
<dbReference type="Proteomes" id="UP000320776">
    <property type="component" value="Chromosome"/>
</dbReference>
<dbReference type="EMBL" id="CP036259">
    <property type="protein sequence ID" value="QDR82245.1"/>
    <property type="molecule type" value="Genomic_DNA"/>
</dbReference>
<dbReference type="KEGG" id="sted:SPTER_36690"/>
<feature type="transmembrane region" description="Helical" evidence="1">
    <location>
        <begin position="157"/>
        <end position="173"/>
    </location>
</feature>
<keyword evidence="1" id="KW-1133">Transmembrane helix</keyword>
<proteinExistence type="predicted"/>
<dbReference type="AlphaFoldDB" id="A0A517DY13"/>
<keyword evidence="3" id="KW-1185">Reference proteome</keyword>
<keyword evidence="1" id="KW-0812">Transmembrane</keyword>
<feature type="transmembrane region" description="Helical" evidence="1">
    <location>
        <begin position="33"/>
        <end position="52"/>
    </location>
</feature>
<keyword evidence="1" id="KW-0472">Membrane</keyword>
<dbReference type="RefSeq" id="WP_144351652.1">
    <property type="nucleotide sequence ID" value="NZ_CP036259.1"/>
</dbReference>
<reference evidence="2 3" key="1">
    <citation type="submission" date="2019-02" db="EMBL/GenBank/DDBJ databases">
        <title>Closed genome of Sporomusa termitida DSM 4440.</title>
        <authorList>
            <person name="Poehlein A."/>
            <person name="Daniel R."/>
        </authorList>
    </citation>
    <scope>NUCLEOTIDE SEQUENCE [LARGE SCALE GENOMIC DNA]</scope>
    <source>
        <strain evidence="2 3">DSM 4440</strain>
    </source>
</reference>
<evidence type="ECO:0000313" key="2">
    <source>
        <dbReference type="EMBL" id="QDR82245.1"/>
    </source>
</evidence>
<evidence type="ECO:0000256" key="1">
    <source>
        <dbReference type="SAM" id="Phobius"/>
    </source>
</evidence>
<feature type="transmembrane region" description="Helical" evidence="1">
    <location>
        <begin position="61"/>
        <end position="80"/>
    </location>
</feature>
<organism evidence="2 3">
    <name type="scientific">Sporomusa termitida</name>
    <dbReference type="NCBI Taxonomy" id="2377"/>
    <lineage>
        <taxon>Bacteria</taxon>
        <taxon>Bacillati</taxon>
        <taxon>Bacillota</taxon>
        <taxon>Negativicutes</taxon>
        <taxon>Selenomonadales</taxon>
        <taxon>Sporomusaceae</taxon>
        <taxon>Sporomusa</taxon>
    </lineage>
</organism>
<feature type="transmembrane region" description="Helical" evidence="1">
    <location>
        <begin position="92"/>
        <end position="112"/>
    </location>
</feature>
<evidence type="ECO:0000313" key="3">
    <source>
        <dbReference type="Proteomes" id="UP000320776"/>
    </source>
</evidence>
<dbReference type="OrthoDB" id="1679483at2"/>
<feature type="transmembrane region" description="Helical" evidence="1">
    <location>
        <begin position="119"/>
        <end position="137"/>
    </location>
</feature>